<dbReference type="AlphaFoldDB" id="A0A830CY46"/>
<gene>
    <name evidence="2" type="ORF">PHJA_002250400</name>
</gene>
<sequence>MAESDVKKGTVKWFNDQKGFGFITPDDGSDDLFVHQSAIKTDGFRSLGEGEPVEFVVECGDDGRAKAANVTGPDGGSVQGGRGGGGGGSYGGGRSYGGGGGYNGASRGSVAAEADTAAAVAATSVVRTVIWLGSVPKAAAEAEEGSAAAVAVAVELVITVGRMGILLVIALAPTVDFLI</sequence>
<dbReference type="Pfam" id="PF00313">
    <property type="entry name" value="CSD"/>
    <property type="match status" value="1"/>
</dbReference>
<dbReference type="InterPro" id="IPR019844">
    <property type="entry name" value="CSD_CS"/>
</dbReference>
<dbReference type="PRINTS" id="PR00050">
    <property type="entry name" value="COLDSHOCK"/>
</dbReference>
<feature type="domain" description="CSD" evidence="1">
    <location>
        <begin position="6"/>
        <end position="72"/>
    </location>
</feature>
<dbReference type="PROSITE" id="PS51857">
    <property type="entry name" value="CSD_2"/>
    <property type="match status" value="1"/>
</dbReference>
<dbReference type="Proteomes" id="UP000653305">
    <property type="component" value="Unassembled WGS sequence"/>
</dbReference>
<dbReference type="PANTHER" id="PTHR46565:SF20">
    <property type="entry name" value="COLD SHOCK DOMAIN-CONTAINING PROTEIN 4"/>
    <property type="match status" value="1"/>
</dbReference>
<dbReference type="PANTHER" id="PTHR46565">
    <property type="entry name" value="COLD SHOCK DOMAIN PROTEIN 2"/>
    <property type="match status" value="1"/>
</dbReference>
<dbReference type="EMBL" id="BMAC01000655">
    <property type="protein sequence ID" value="GFQ01065.1"/>
    <property type="molecule type" value="Genomic_DNA"/>
</dbReference>
<accession>A0A830CY46</accession>
<keyword evidence="3" id="KW-1185">Reference proteome</keyword>
<dbReference type="InterPro" id="IPR002059">
    <property type="entry name" value="CSP_DNA-bd"/>
</dbReference>
<organism evidence="2 3">
    <name type="scientific">Phtheirospermum japonicum</name>
    <dbReference type="NCBI Taxonomy" id="374723"/>
    <lineage>
        <taxon>Eukaryota</taxon>
        <taxon>Viridiplantae</taxon>
        <taxon>Streptophyta</taxon>
        <taxon>Embryophyta</taxon>
        <taxon>Tracheophyta</taxon>
        <taxon>Spermatophyta</taxon>
        <taxon>Magnoliopsida</taxon>
        <taxon>eudicotyledons</taxon>
        <taxon>Gunneridae</taxon>
        <taxon>Pentapetalae</taxon>
        <taxon>asterids</taxon>
        <taxon>lamiids</taxon>
        <taxon>Lamiales</taxon>
        <taxon>Orobanchaceae</taxon>
        <taxon>Orobanchaceae incertae sedis</taxon>
        <taxon>Phtheirospermum</taxon>
    </lineage>
</organism>
<dbReference type="InterPro" id="IPR011129">
    <property type="entry name" value="CSD"/>
</dbReference>
<dbReference type="CDD" id="cd04458">
    <property type="entry name" value="CSP_CDS"/>
    <property type="match status" value="1"/>
</dbReference>
<comment type="caution">
    <text evidence="2">The sequence shown here is derived from an EMBL/GenBank/DDBJ whole genome shotgun (WGS) entry which is preliminary data.</text>
</comment>
<dbReference type="GO" id="GO:0003676">
    <property type="term" value="F:nucleic acid binding"/>
    <property type="evidence" value="ECO:0007669"/>
    <property type="project" value="InterPro"/>
</dbReference>
<evidence type="ECO:0000313" key="3">
    <source>
        <dbReference type="Proteomes" id="UP000653305"/>
    </source>
</evidence>
<protein>
    <submittedName>
        <fullName evidence="2">Glycine-rich protein 2</fullName>
    </submittedName>
</protein>
<proteinExistence type="predicted"/>
<dbReference type="Gene3D" id="2.40.50.140">
    <property type="entry name" value="Nucleic acid-binding proteins"/>
    <property type="match status" value="1"/>
</dbReference>
<evidence type="ECO:0000259" key="1">
    <source>
        <dbReference type="PROSITE" id="PS51857"/>
    </source>
</evidence>
<name>A0A830CY46_9LAMI</name>
<dbReference type="SUPFAM" id="SSF50249">
    <property type="entry name" value="Nucleic acid-binding proteins"/>
    <property type="match status" value="1"/>
</dbReference>
<dbReference type="InterPro" id="IPR012340">
    <property type="entry name" value="NA-bd_OB-fold"/>
</dbReference>
<reference evidence="2" key="1">
    <citation type="submission" date="2020-07" db="EMBL/GenBank/DDBJ databases">
        <title>Ethylene signaling mediates host invasion by parasitic plants.</title>
        <authorList>
            <person name="Yoshida S."/>
        </authorList>
    </citation>
    <scope>NUCLEOTIDE SEQUENCE</scope>
    <source>
        <strain evidence="2">Okayama</strain>
    </source>
</reference>
<dbReference type="OrthoDB" id="422005at2759"/>
<evidence type="ECO:0000313" key="2">
    <source>
        <dbReference type="EMBL" id="GFQ01065.1"/>
    </source>
</evidence>
<dbReference type="PROSITE" id="PS00352">
    <property type="entry name" value="CSD_1"/>
    <property type="match status" value="1"/>
</dbReference>
<dbReference type="SMART" id="SM00357">
    <property type="entry name" value="CSP"/>
    <property type="match status" value="1"/>
</dbReference>